<feature type="domain" description="Carbohydrate kinase PfkB" evidence="4">
    <location>
        <begin position="2"/>
        <end position="317"/>
    </location>
</feature>
<gene>
    <name evidence="5" type="ORF">ABS311_12705</name>
</gene>
<accession>A0ABV1RIH3</accession>
<dbReference type="SUPFAM" id="SSF53613">
    <property type="entry name" value="Ribokinase-like"/>
    <property type="match status" value="1"/>
</dbReference>
<dbReference type="GO" id="GO:0016301">
    <property type="term" value="F:kinase activity"/>
    <property type="evidence" value="ECO:0007669"/>
    <property type="project" value="UniProtKB-KW"/>
</dbReference>
<reference evidence="5 6" key="1">
    <citation type="submission" date="2024-06" db="EMBL/GenBank/DDBJ databases">
        <authorList>
            <person name="Chen R.Y."/>
        </authorList>
    </citation>
    <scope>NUCLEOTIDE SEQUENCE [LARGE SCALE GENOMIC DNA]</scope>
    <source>
        <strain evidence="5 6">D2</strain>
    </source>
</reference>
<dbReference type="Pfam" id="PF00294">
    <property type="entry name" value="PfkB"/>
    <property type="match status" value="1"/>
</dbReference>
<dbReference type="InterPro" id="IPR029056">
    <property type="entry name" value="Ribokinase-like"/>
</dbReference>
<dbReference type="Gene3D" id="3.40.1190.20">
    <property type="match status" value="1"/>
</dbReference>
<dbReference type="RefSeq" id="WP_350402205.1">
    <property type="nucleotide sequence ID" value="NZ_JBELOE010000228.1"/>
</dbReference>
<evidence type="ECO:0000259" key="4">
    <source>
        <dbReference type="Pfam" id="PF00294"/>
    </source>
</evidence>
<sequence length="338" mass="37431">MSIVFFGEIMQRLTPAQPQQKLVNTKNYAVDFAGAESNVASSLGCLGHQVAFVTKLPNNPIGDHCLATLKQYGIDTTFCQRGGERIGSYFIELGASIRPSRVVYDRKYSAFAEIQTGEFNWQTILQGKSWLFLGGITPALSENCAQELVIAAKTANQMGVKVAFDVNFRRSLWTEAQQKAGVPEHYFSQILHYSDLAFANAGSIADVFAQTFHEKDPIEQAKRITSYLNNRFNLCAAITCRVHNSASSNQLAAVYLEKGEYYLTNWLEVEILDRLGTGDAFAAGLLHGLLNDWSCQHSIEFANAAFALAHTCYGDQHWSDEQEINTVAQGQISGHVIR</sequence>
<dbReference type="PANTHER" id="PTHR43320">
    <property type="entry name" value="SUGAR KINASE"/>
    <property type="match status" value="1"/>
</dbReference>
<evidence type="ECO:0000256" key="2">
    <source>
        <dbReference type="ARBA" id="ARBA00022679"/>
    </source>
</evidence>
<dbReference type="InterPro" id="IPR011611">
    <property type="entry name" value="PfkB_dom"/>
</dbReference>
<evidence type="ECO:0000256" key="1">
    <source>
        <dbReference type="ARBA" id="ARBA00010688"/>
    </source>
</evidence>
<evidence type="ECO:0000256" key="3">
    <source>
        <dbReference type="ARBA" id="ARBA00022777"/>
    </source>
</evidence>
<name>A0ABV1RIH3_9ALTE</name>
<comment type="similarity">
    <text evidence="1">Belongs to the carbohydrate kinase PfkB family.</text>
</comment>
<organism evidence="5 6">
    <name type="scientific">Catenovulum sediminis</name>
    <dbReference type="NCBI Taxonomy" id="1740262"/>
    <lineage>
        <taxon>Bacteria</taxon>
        <taxon>Pseudomonadati</taxon>
        <taxon>Pseudomonadota</taxon>
        <taxon>Gammaproteobacteria</taxon>
        <taxon>Alteromonadales</taxon>
        <taxon>Alteromonadaceae</taxon>
        <taxon>Catenovulum</taxon>
    </lineage>
</organism>
<evidence type="ECO:0000313" key="5">
    <source>
        <dbReference type="EMBL" id="MER2492738.1"/>
    </source>
</evidence>
<dbReference type="InterPro" id="IPR052700">
    <property type="entry name" value="Carb_kinase_PfkB-like"/>
</dbReference>
<keyword evidence="2" id="KW-0808">Transferase</keyword>
<keyword evidence="3 5" id="KW-0418">Kinase</keyword>
<protein>
    <submittedName>
        <fullName evidence="5">Sugar kinase</fullName>
    </submittedName>
</protein>
<dbReference type="EMBL" id="JBELOE010000228">
    <property type="protein sequence ID" value="MER2492738.1"/>
    <property type="molecule type" value="Genomic_DNA"/>
</dbReference>
<keyword evidence="6" id="KW-1185">Reference proteome</keyword>
<dbReference type="Proteomes" id="UP001467690">
    <property type="component" value="Unassembled WGS sequence"/>
</dbReference>
<proteinExistence type="inferred from homology"/>
<evidence type="ECO:0000313" key="6">
    <source>
        <dbReference type="Proteomes" id="UP001467690"/>
    </source>
</evidence>
<comment type="caution">
    <text evidence="5">The sequence shown here is derived from an EMBL/GenBank/DDBJ whole genome shotgun (WGS) entry which is preliminary data.</text>
</comment>
<dbReference type="CDD" id="cd01166">
    <property type="entry name" value="KdgK"/>
    <property type="match status" value="1"/>
</dbReference>
<dbReference type="PANTHER" id="PTHR43320:SF2">
    <property type="entry name" value="2-DEHYDRO-3-DEOXYGLUCONOKINASE_2-DEHYDRO-3-DEOXYGALACTONOKINASE"/>
    <property type="match status" value="1"/>
</dbReference>